<dbReference type="OrthoDB" id="8607203at2"/>
<dbReference type="EMBL" id="FRFG01000048">
    <property type="protein sequence ID" value="SHO57830.1"/>
    <property type="molecule type" value="Genomic_DNA"/>
</dbReference>
<name>A0A1M7YYY1_9VIBR</name>
<sequence length="113" mass="12737">MRETFPDLCPDYNSGASISHDVVSVSFGDGYEQKMPKGINHTQLSYSLSWSGLTQSERDTIVAFLMKHGGVTPFHWTPWDGPEQLWTCEKYTVSPKPASYYDISATFTKSYSL</sequence>
<proteinExistence type="predicted"/>
<dbReference type="AlphaFoldDB" id="A0A1M7YYY1"/>
<dbReference type="RefSeq" id="WP_073585167.1">
    <property type="nucleotide sequence ID" value="NZ_AP024897.1"/>
</dbReference>
<dbReference type="Pfam" id="PF05939">
    <property type="entry name" value="Phage_min_tail"/>
    <property type="match status" value="1"/>
</dbReference>
<organism evidence="1 2">
    <name type="scientific">Vibrio quintilis</name>
    <dbReference type="NCBI Taxonomy" id="1117707"/>
    <lineage>
        <taxon>Bacteria</taxon>
        <taxon>Pseudomonadati</taxon>
        <taxon>Pseudomonadota</taxon>
        <taxon>Gammaproteobacteria</taxon>
        <taxon>Vibrionales</taxon>
        <taxon>Vibrionaceae</taxon>
        <taxon>Vibrio</taxon>
    </lineage>
</organism>
<evidence type="ECO:0000313" key="2">
    <source>
        <dbReference type="Proteomes" id="UP000184600"/>
    </source>
</evidence>
<protein>
    <submittedName>
        <fullName evidence="1">Phage minor tail protein</fullName>
    </submittedName>
</protein>
<accession>A0A1M7YYY1</accession>
<keyword evidence="2" id="KW-1185">Reference proteome</keyword>
<reference evidence="2" key="1">
    <citation type="submission" date="2016-12" db="EMBL/GenBank/DDBJ databases">
        <authorList>
            <person name="Rodrigo-Torres L."/>
            <person name="Arahal R.D."/>
            <person name="Lucena T."/>
        </authorList>
    </citation>
    <scope>NUCLEOTIDE SEQUENCE [LARGE SCALE GENOMIC DNA]</scope>
</reference>
<dbReference type="InterPro" id="IPR010265">
    <property type="entry name" value="Phage_lambda_TipM"/>
</dbReference>
<evidence type="ECO:0000313" key="1">
    <source>
        <dbReference type="EMBL" id="SHO57830.1"/>
    </source>
</evidence>
<dbReference type="Proteomes" id="UP000184600">
    <property type="component" value="Unassembled WGS sequence"/>
</dbReference>
<dbReference type="STRING" id="1117707.VQ7734_03600"/>
<gene>
    <name evidence="1" type="ORF">VQ7734_03600</name>
</gene>